<feature type="transmembrane region" description="Helical" evidence="1">
    <location>
        <begin position="75"/>
        <end position="95"/>
    </location>
</feature>
<dbReference type="Proteomes" id="UP001501599">
    <property type="component" value="Unassembled WGS sequence"/>
</dbReference>
<feature type="transmembrane region" description="Helical" evidence="1">
    <location>
        <begin position="138"/>
        <end position="158"/>
    </location>
</feature>
<protein>
    <submittedName>
        <fullName evidence="2">Pr6Pr family membrane protein</fullName>
    </submittedName>
</protein>
<sequence>MSSRTAAIVLRLAGATLALFAMGYQLLAVHIPAGYSVLNFFSYFTNLSNIMIAIVFVVSAVRLIDGRTDPSATDVALRGGVVVYILFVGLVFNTLLRDVDLGDLLPWVNGILHFLLPVLGLVDWILWPPRRRLPLSVVGWWMIWPAVYAIAAVVRGAITGFYPYPFFDPAASGGYGGVALLCVGMVVGFLILALGIRAIGNWLSERRWQDEAETDPPVASTA</sequence>
<dbReference type="InterPro" id="IPR049713">
    <property type="entry name" value="Pr6Pr-like"/>
</dbReference>
<dbReference type="RefSeq" id="WP_344341530.1">
    <property type="nucleotide sequence ID" value="NZ_BAAAQT010000005.1"/>
</dbReference>
<feature type="transmembrane region" description="Helical" evidence="1">
    <location>
        <begin position="107"/>
        <end position="126"/>
    </location>
</feature>
<evidence type="ECO:0000313" key="2">
    <source>
        <dbReference type="EMBL" id="GAA2172768.1"/>
    </source>
</evidence>
<dbReference type="EMBL" id="BAAAQT010000005">
    <property type="protein sequence ID" value="GAA2172768.1"/>
    <property type="molecule type" value="Genomic_DNA"/>
</dbReference>
<name>A0ABN3APR5_9MICO</name>
<feature type="transmembrane region" description="Helical" evidence="1">
    <location>
        <begin position="44"/>
        <end position="63"/>
    </location>
</feature>
<organism evidence="2 3">
    <name type="scientific">Agrococcus versicolor</name>
    <dbReference type="NCBI Taxonomy" id="501482"/>
    <lineage>
        <taxon>Bacteria</taxon>
        <taxon>Bacillati</taxon>
        <taxon>Actinomycetota</taxon>
        <taxon>Actinomycetes</taxon>
        <taxon>Micrococcales</taxon>
        <taxon>Microbacteriaceae</taxon>
        <taxon>Agrococcus</taxon>
    </lineage>
</organism>
<dbReference type="NCBIfam" id="NF038065">
    <property type="entry name" value="Pr6Pr"/>
    <property type="match status" value="1"/>
</dbReference>
<proteinExistence type="predicted"/>
<gene>
    <name evidence="2" type="ORF">GCM10009846_12010</name>
</gene>
<feature type="transmembrane region" description="Helical" evidence="1">
    <location>
        <begin position="178"/>
        <end position="199"/>
    </location>
</feature>
<keyword evidence="1" id="KW-1133">Transmembrane helix</keyword>
<keyword evidence="3" id="KW-1185">Reference proteome</keyword>
<evidence type="ECO:0000256" key="1">
    <source>
        <dbReference type="SAM" id="Phobius"/>
    </source>
</evidence>
<evidence type="ECO:0000313" key="3">
    <source>
        <dbReference type="Proteomes" id="UP001501599"/>
    </source>
</evidence>
<keyword evidence="1" id="KW-0812">Transmembrane</keyword>
<reference evidence="2 3" key="1">
    <citation type="journal article" date="2019" name="Int. J. Syst. Evol. Microbiol.">
        <title>The Global Catalogue of Microorganisms (GCM) 10K type strain sequencing project: providing services to taxonomists for standard genome sequencing and annotation.</title>
        <authorList>
            <consortium name="The Broad Institute Genomics Platform"/>
            <consortium name="The Broad Institute Genome Sequencing Center for Infectious Disease"/>
            <person name="Wu L."/>
            <person name="Ma J."/>
        </authorList>
    </citation>
    <scope>NUCLEOTIDE SEQUENCE [LARGE SCALE GENOMIC DNA]</scope>
    <source>
        <strain evidence="2 3">JCM 16026</strain>
    </source>
</reference>
<comment type="caution">
    <text evidence="2">The sequence shown here is derived from an EMBL/GenBank/DDBJ whole genome shotgun (WGS) entry which is preliminary data.</text>
</comment>
<accession>A0ABN3APR5</accession>
<keyword evidence="1" id="KW-0472">Membrane</keyword>